<dbReference type="InterPro" id="IPR025638">
    <property type="entry name" value="DUF4336"/>
</dbReference>
<dbReference type="AlphaFoldDB" id="A0A9W6DUS0"/>
<proteinExistence type="predicted"/>
<comment type="caution">
    <text evidence="1">The sequence shown here is derived from an EMBL/GenBank/DDBJ whole genome shotgun (WGS) entry which is preliminary data.</text>
</comment>
<organism evidence="1 2">
    <name type="scientific">Aspergillus brasiliensis</name>
    <dbReference type="NCBI Taxonomy" id="319629"/>
    <lineage>
        <taxon>Eukaryota</taxon>
        <taxon>Fungi</taxon>
        <taxon>Dikarya</taxon>
        <taxon>Ascomycota</taxon>
        <taxon>Pezizomycotina</taxon>
        <taxon>Eurotiomycetes</taxon>
        <taxon>Eurotiomycetidae</taxon>
        <taxon>Eurotiales</taxon>
        <taxon>Aspergillaceae</taxon>
        <taxon>Aspergillus</taxon>
        <taxon>Aspergillus subgen. Circumdati</taxon>
    </lineage>
</organism>
<accession>A0A9W6DUS0</accession>
<sequence length="290" mass="32341">MGNTLFPNDPDKVSVIRYLTPDITTFSLPFARFGIVKFGARGTLVDNERLVKLPSGNLLIFSPTPLTPTIRSVIAKTGTGQIGYIVAPDTEHHLHLSAWKAAYPGARIIAPEGLLEKRQRTLGNGPDTSPDCNPAFDYIYTAANKYSLQVSDDPEFHATFAVEYVHSHPNREIVLLHKPSRYLIQADLMFNLPGTEQYSLSDEKAEDGLWNRLGMGWMKARTPAERTAQARFVWYVLAAGDRKNFGESIRRIWGWDFGGIVPCHGDVIEDDQEGKGREAFEGVFKGFLKG</sequence>
<dbReference type="PANTHER" id="PTHR33835:SF1">
    <property type="entry name" value="METALLO-BETA-LACTAMASE DOMAIN-CONTAINING PROTEIN"/>
    <property type="match status" value="1"/>
</dbReference>
<dbReference type="EMBL" id="BROQ01000302">
    <property type="protein sequence ID" value="GKZ27862.1"/>
    <property type="molecule type" value="Genomic_DNA"/>
</dbReference>
<dbReference type="InterPro" id="IPR036866">
    <property type="entry name" value="RibonucZ/Hydroxyglut_hydro"/>
</dbReference>
<evidence type="ECO:0000313" key="2">
    <source>
        <dbReference type="Proteomes" id="UP001143548"/>
    </source>
</evidence>
<protein>
    <submittedName>
        <fullName evidence="1">Uncharacterized protein</fullName>
    </submittedName>
</protein>
<dbReference type="PANTHER" id="PTHR33835">
    <property type="entry name" value="YALI0C07656P"/>
    <property type="match status" value="1"/>
</dbReference>
<name>A0A9W6DUS0_9EURO</name>
<gene>
    <name evidence="1" type="ORF">AbraCBS73388_006199</name>
</gene>
<reference evidence="1" key="1">
    <citation type="submission" date="2022-07" db="EMBL/GenBank/DDBJ databases">
        <title>Taxonomy of Aspergillus series Nigri: significant species reduction supported by multi-species coalescent approaches.</title>
        <authorList>
            <person name="Bian C."/>
            <person name="Kusuya Y."/>
            <person name="Sklenar F."/>
            <person name="D'hooge E."/>
            <person name="Yaguchi T."/>
            <person name="Takahashi H."/>
            <person name="Hubka V."/>
        </authorList>
    </citation>
    <scope>NUCLEOTIDE SEQUENCE</scope>
    <source>
        <strain evidence="1">CBS 733.88</strain>
    </source>
</reference>
<dbReference type="SUPFAM" id="SSF56281">
    <property type="entry name" value="Metallo-hydrolase/oxidoreductase"/>
    <property type="match status" value="1"/>
</dbReference>
<evidence type="ECO:0000313" key="1">
    <source>
        <dbReference type="EMBL" id="GKZ27862.1"/>
    </source>
</evidence>
<dbReference type="Proteomes" id="UP001143548">
    <property type="component" value="Unassembled WGS sequence"/>
</dbReference>